<dbReference type="GO" id="GO:0032259">
    <property type="term" value="P:methylation"/>
    <property type="evidence" value="ECO:0007669"/>
    <property type="project" value="UniProtKB-KW"/>
</dbReference>
<dbReference type="EC" id="2.1.1.37" evidence="1"/>
<evidence type="ECO:0000313" key="8">
    <source>
        <dbReference type="EMBL" id="CDD10324.1"/>
    </source>
</evidence>
<dbReference type="PANTHER" id="PTHR46098:SF1">
    <property type="entry name" value="TRNA (CYTOSINE(38)-C(5))-METHYLTRANSFERASE"/>
    <property type="match status" value="1"/>
</dbReference>
<sequence>MQFVDFFAGIGGIRLGLEQAGHKCVGFCEFDKYARTAYKAMYDTEGEWENHDVRTVKPYDVPAADLWCFGFPCQDISVAGKQKGLQEGERSGLFYEIMRLLAGRRQEDRPKWLLIENVKNLLSIGNGFDFARLLCEVGGHGYSLQWDTLNSKDYGVPQNRERVFIVCYLGNICGREVFPIRPADGENPCELNEITQGVADAQRIYDGSGLARTLKGESGGQGGKTGLYAVRFRYTERGEKSREKGRMEPIEFANALTSKHCGDQTADCSNGVVCMSIRGQKLQKQIDVAPTIDTGCRDNLTRKQTCCAVLTPDRGEKRQNGRRIKEPGEPSFTLTAQDRHGVALLDGNIRVRRLTPRECWRLQGFPDEYFDKARAAGISDTQLYKQAGNGVTVNVARAIGERLKEVEEHDE</sequence>
<comment type="caution">
    <text evidence="8">The sequence shown here is derived from an EMBL/GenBank/DDBJ whole genome shotgun (WGS) entry which is preliminary data.</text>
</comment>
<keyword evidence="2 6" id="KW-0489">Methyltransferase</keyword>
<dbReference type="PANTHER" id="PTHR46098">
    <property type="entry name" value="TRNA (CYTOSINE(38)-C(5))-METHYLTRANSFERASE"/>
    <property type="match status" value="1"/>
</dbReference>
<evidence type="ECO:0000256" key="3">
    <source>
        <dbReference type="ARBA" id="ARBA00022679"/>
    </source>
</evidence>
<dbReference type="Proteomes" id="UP000014937">
    <property type="component" value="Unassembled WGS sequence"/>
</dbReference>
<dbReference type="GO" id="GO:0003886">
    <property type="term" value="F:DNA (cytosine-5-)-methyltransferase activity"/>
    <property type="evidence" value="ECO:0007669"/>
    <property type="project" value="UniProtKB-EC"/>
</dbReference>
<dbReference type="AlphaFoldDB" id="R6WTQ1"/>
<keyword evidence="3 6" id="KW-0808">Transferase</keyword>
<dbReference type="GO" id="GO:0009307">
    <property type="term" value="P:DNA restriction-modification system"/>
    <property type="evidence" value="ECO:0007669"/>
    <property type="project" value="UniProtKB-KW"/>
</dbReference>
<dbReference type="InterPro" id="IPR001525">
    <property type="entry name" value="C5_MeTfrase"/>
</dbReference>
<name>R6WTQ1_9FIRM</name>
<feature type="active site" evidence="6">
    <location>
        <position position="73"/>
    </location>
</feature>
<dbReference type="NCBIfam" id="TIGR00675">
    <property type="entry name" value="dcm"/>
    <property type="match status" value="1"/>
</dbReference>
<dbReference type="PRINTS" id="PR00105">
    <property type="entry name" value="C5METTRFRASE"/>
</dbReference>
<dbReference type="HOGENOM" id="CLU_006958_0_3_9"/>
<dbReference type="Gene3D" id="3.40.50.150">
    <property type="entry name" value="Vaccinia Virus protein VP39"/>
    <property type="match status" value="1"/>
</dbReference>
<organism evidence="8">
    <name type="scientific">Phascolarctobacterium succinatutens CAG:287</name>
    <dbReference type="NCBI Taxonomy" id="1263101"/>
    <lineage>
        <taxon>Bacteria</taxon>
        <taxon>Bacillati</taxon>
        <taxon>Bacillota</taxon>
        <taxon>Negativicutes</taxon>
        <taxon>Acidaminococcales</taxon>
        <taxon>Acidaminococcaceae</taxon>
        <taxon>Phascolarctobacterium</taxon>
    </lineage>
</organism>
<dbReference type="InterPro" id="IPR050750">
    <property type="entry name" value="C5-MTase"/>
</dbReference>
<dbReference type="SUPFAM" id="SSF53335">
    <property type="entry name" value="S-adenosyl-L-methionine-dependent methyltransferases"/>
    <property type="match status" value="1"/>
</dbReference>
<reference evidence="8" key="1">
    <citation type="submission" date="2012-11" db="EMBL/GenBank/DDBJ databases">
        <title>Dependencies among metagenomic species, viruses, plasmids and units of genetic variation.</title>
        <authorList>
            <person name="Nielsen H.B."/>
            <person name="Almeida M."/>
            <person name="Juncker A.S."/>
            <person name="Rasmussen S."/>
            <person name="Li J."/>
            <person name="Sunagawa S."/>
            <person name="Plichta D."/>
            <person name="Gautier L."/>
            <person name="Le Chatelier E."/>
            <person name="Peletier E."/>
            <person name="Bonde I."/>
            <person name="Nielsen T."/>
            <person name="Manichanh C."/>
            <person name="Arumugam M."/>
            <person name="Batto J."/>
            <person name="Santos M.B.Q.D."/>
            <person name="Blom N."/>
            <person name="Borruel N."/>
            <person name="Burgdorf K.S."/>
            <person name="Boumezbeur F."/>
            <person name="Casellas F."/>
            <person name="Dore J."/>
            <person name="Guarner F."/>
            <person name="Hansen T."/>
            <person name="Hildebrand F."/>
            <person name="Kaas R.S."/>
            <person name="Kennedy S."/>
            <person name="Kristiansen K."/>
            <person name="Kultima J.R."/>
            <person name="Leonard P."/>
            <person name="Levenez F."/>
            <person name="Lund O."/>
            <person name="Moumen B."/>
            <person name="Le Paslier D."/>
            <person name="Pons N."/>
            <person name="Pedersen O."/>
            <person name="Prifti E."/>
            <person name="Qin J."/>
            <person name="Raes J."/>
            <person name="Tap J."/>
            <person name="Tims S."/>
            <person name="Ussery D.W."/>
            <person name="Yamada T."/>
            <person name="MetaHit consortium"/>
            <person name="Renault P."/>
            <person name="Sicheritz-Ponten T."/>
            <person name="Bork P."/>
            <person name="Wang J."/>
            <person name="Brunak S."/>
            <person name="Ehrlich S.D."/>
        </authorList>
    </citation>
    <scope>NUCLEOTIDE SEQUENCE [LARGE SCALE GENOMIC DNA]</scope>
</reference>
<gene>
    <name evidence="8" type="ORF">BN587_01948</name>
</gene>
<evidence type="ECO:0000256" key="4">
    <source>
        <dbReference type="ARBA" id="ARBA00022691"/>
    </source>
</evidence>
<comment type="similarity">
    <text evidence="6 7">Belongs to the class I-like SAM-binding methyltransferase superfamily. C5-methyltransferase family.</text>
</comment>
<dbReference type="InterPro" id="IPR029063">
    <property type="entry name" value="SAM-dependent_MTases_sf"/>
</dbReference>
<dbReference type="RefSeq" id="WP_021720980.1">
    <property type="nucleotide sequence ID" value="NZ_FR892819.1"/>
</dbReference>
<dbReference type="EMBL" id="CBGL010000029">
    <property type="protein sequence ID" value="CDD10324.1"/>
    <property type="molecule type" value="Genomic_DNA"/>
</dbReference>
<accession>R6WTQ1</accession>
<dbReference type="Pfam" id="PF00145">
    <property type="entry name" value="DNA_methylase"/>
    <property type="match status" value="1"/>
</dbReference>
<dbReference type="Gene3D" id="3.90.120.10">
    <property type="entry name" value="DNA Methylase, subunit A, domain 2"/>
    <property type="match status" value="1"/>
</dbReference>
<dbReference type="PROSITE" id="PS51679">
    <property type="entry name" value="SAM_MT_C5"/>
    <property type="match status" value="1"/>
</dbReference>
<keyword evidence="5" id="KW-0680">Restriction system</keyword>
<evidence type="ECO:0000256" key="6">
    <source>
        <dbReference type="PROSITE-ProRule" id="PRU01016"/>
    </source>
</evidence>
<keyword evidence="4 6" id="KW-0949">S-adenosyl-L-methionine</keyword>
<evidence type="ECO:0000256" key="1">
    <source>
        <dbReference type="ARBA" id="ARBA00011975"/>
    </source>
</evidence>
<protein>
    <recommendedName>
        <fullName evidence="1">DNA (cytosine-5-)-methyltransferase</fullName>
        <ecNumber evidence="1">2.1.1.37</ecNumber>
    </recommendedName>
</protein>
<dbReference type="CDD" id="cd00315">
    <property type="entry name" value="Cyt_C5_DNA_methylase"/>
    <property type="match status" value="1"/>
</dbReference>
<evidence type="ECO:0000256" key="2">
    <source>
        <dbReference type="ARBA" id="ARBA00022603"/>
    </source>
</evidence>
<evidence type="ECO:0000256" key="7">
    <source>
        <dbReference type="RuleBase" id="RU000416"/>
    </source>
</evidence>
<evidence type="ECO:0000256" key="5">
    <source>
        <dbReference type="ARBA" id="ARBA00022747"/>
    </source>
</evidence>
<proteinExistence type="inferred from homology"/>